<feature type="transmembrane region" description="Helical" evidence="2">
    <location>
        <begin position="116"/>
        <end position="135"/>
    </location>
</feature>
<gene>
    <name evidence="3" type="ORF">MIND_00619100</name>
</gene>
<dbReference type="AlphaFoldDB" id="A0A8H6SQ14"/>
<name>A0A8H6SQ14_9AGAR</name>
<evidence type="ECO:0000256" key="1">
    <source>
        <dbReference type="SAM" id="MobiDB-lite"/>
    </source>
</evidence>
<protein>
    <submittedName>
        <fullName evidence="3">Uncharacterized protein</fullName>
    </submittedName>
</protein>
<feature type="transmembrane region" description="Helical" evidence="2">
    <location>
        <begin position="230"/>
        <end position="255"/>
    </location>
</feature>
<dbReference type="Proteomes" id="UP000636479">
    <property type="component" value="Unassembled WGS sequence"/>
</dbReference>
<keyword evidence="2" id="KW-1133">Transmembrane helix</keyword>
<dbReference type="OrthoDB" id="3070358at2759"/>
<keyword evidence="2" id="KW-0472">Membrane</keyword>
<feature type="compositionally biased region" description="Low complexity" evidence="1">
    <location>
        <begin position="361"/>
        <end position="386"/>
    </location>
</feature>
<dbReference type="RefSeq" id="XP_037220862.1">
    <property type="nucleotide sequence ID" value="XM_037362941.1"/>
</dbReference>
<evidence type="ECO:0000313" key="3">
    <source>
        <dbReference type="EMBL" id="KAF7303890.1"/>
    </source>
</evidence>
<organism evidence="3 4">
    <name type="scientific">Mycena indigotica</name>
    <dbReference type="NCBI Taxonomy" id="2126181"/>
    <lineage>
        <taxon>Eukaryota</taxon>
        <taxon>Fungi</taxon>
        <taxon>Dikarya</taxon>
        <taxon>Basidiomycota</taxon>
        <taxon>Agaricomycotina</taxon>
        <taxon>Agaricomycetes</taxon>
        <taxon>Agaricomycetidae</taxon>
        <taxon>Agaricales</taxon>
        <taxon>Marasmiineae</taxon>
        <taxon>Mycenaceae</taxon>
        <taxon>Mycena</taxon>
    </lineage>
</organism>
<dbReference type="EMBL" id="JACAZF010000005">
    <property type="protein sequence ID" value="KAF7303890.1"/>
    <property type="molecule type" value="Genomic_DNA"/>
</dbReference>
<evidence type="ECO:0000313" key="4">
    <source>
        <dbReference type="Proteomes" id="UP000636479"/>
    </source>
</evidence>
<sequence>MCPISLPSAAPIPLLQRPASSLPSALARHRKFTKHAAGTPIKSPKPHRRSMQRESNDRHGAIQPYRSQHTRALPMELFVIAAAALDDDTTLEVDLLEEEGPTISSTQSLFAITNELIPILVAVSIVVSLTVCIEVELIRLKFAVSCLIHHLFFCLKISVATPIFIFYFYHPLIVAVIKSSIITASKLLTADLIIHVHSSQPQHFSTNICAMARIELFLAGSTDTGFAHNIGGIIGVAIGGLIAVILGVLIVFAACGRYRKRRTQPIPSPQMYQRRVGGWRAPLAGEEDSVNEAENSSDSVGHTSSSGHMAFSYAGAALASNTEPGFWYGGGGSSSQGHSSQSHPHTEGFSSTQSHGPLLPASTSSNIGHSSTGHTSSSSSSSRPALASPPPSFSASHSNKLFGRLRGPKGSPALVDVPPLPSQTIPLPPSPRFVPPAAYDPLAVPARSSLLNPPLPVIDLTPPATVPPNWQSGWHSAASSRPLASRTLTDDSEMATAAPEGLLRPGLLLPTQSTGTLRDHVDYSRPLALHRPGFGVRMDTSNTYASTISVDGHEDDKESIGIAT</sequence>
<feature type="transmembrane region" description="Helical" evidence="2">
    <location>
        <begin position="147"/>
        <end position="169"/>
    </location>
</feature>
<keyword evidence="4" id="KW-1185">Reference proteome</keyword>
<dbReference type="GeneID" id="59345457"/>
<feature type="region of interest" description="Disordered" evidence="1">
    <location>
        <begin position="329"/>
        <end position="429"/>
    </location>
</feature>
<proteinExistence type="predicted"/>
<feature type="compositionally biased region" description="Pro residues" evidence="1">
    <location>
        <begin position="418"/>
        <end position="429"/>
    </location>
</feature>
<evidence type="ECO:0000256" key="2">
    <source>
        <dbReference type="SAM" id="Phobius"/>
    </source>
</evidence>
<reference evidence="3" key="1">
    <citation type="submission" date="2020-05" db="EMBL/GenBank/DDBJ databases">
        <title>Mycena genomes resolve the evolution of fungal bioluminescence.</title>
        <authorList>
            <person name="Tsai I.J."/>
        </authorList>
    </citation>
    <scope>NUCLEOTIDE SEQUENCE</scope>
    <source>
        <strain evidence="3">171206Taipei</strain>
    </source>
</reference>
<keyword evidence="2" id="KW-0812">Transmembrane</keyword>
<accession>A0A8H6SQ14</accession>
<feature type="region of interest" description="Disordered" evidence="1">
    <location>
        <begin position="33"/>
        <end position="59"/>
    </location>
</feature>
<comment type="caution">
    <text evidence="3">The sequence shown here is derived from an EMBL/GenBank/DDBJ whole genome shotgun (WGS) entry which is preliminary data.</text>
</comment>